<proteinExistence type="predicted"/>
<reference evidence="2 3" key="1">
    <citation type="submission" date="2020-08" db="EMBL/GenBank/DDBJ databases">
        <title>Genomic Encyclopedia of Type Strains, Phase IV (KMG-IV): sequencing the most valuable type-strain genomes for metagenomic binning, comparative biology and taxonomic classification.</title>
        <authorList>
            <person name="Goeker M."/>
        </authorList>
    </citation>
    <scope>NUCLEOTIDE SEQUENCE [LARGE SCALE GENOMIC DNA]</scope>
    <source>
        <strain evidence="2 3">DSM 105074</strain>
    </source>
</reference>
<dbReference type="AlphaFoldDB" id="A0A840TGV6"/>
<protein>
    <submittedName>
        <fullName evidence="2">Rhs element Vgr protein</fullName>
    </submittedName>
</protein>
<dbReference type="InterPro" id="IPR006531">
    <property type="entry name" value="Gp5/Vgr_OB"/>
</dbReference>
<dbReference type="InterPro" id="IPR006533">
    <property type="entry name" value="T6SS_Vgr_RhsGE"/>
</dbReference>
<feature type="domain" description="Gp5/Type VI secretion system Vgr protein OB-fold" evidence="1">
    <location>
        <begin position="369"/>
        <end position="442"/>
    </location>
</feature>
<evidence type="ECO:0000313" key="2">
    <source>
        <dbReference type="EMBL" id="MBB5282185.1"/>
    </source>
</evidence>
<dbReference type="Pfam" id="PF05954">
    <property type="entry name" value="Phage_GPD"/>
    <property type="match status" value="1"/>
</dbReference>
<name>A0A840TGV6_9BACT</name>
<dbReference type="Gene3D" id="4.10.220.110">
    <property type="match status" value="1"/>
</dbReference>
<dbReference type="InterPro" id="IPR037026">
    <property type="entry name" value="Vgr_OB-fold_dom_sf"/>
</dbReference>
<dbReference type="Gene3D" id="3.55.50.10">
    <property type="entry name" value="Baseplate protein-like domains"/>
    <property type="match status" value="1"/>
</dbReference>
<dbReference type="Gene3D" id="2.30.110.50">
    <property type="match status" value="1"/>
</dbReference>
<gene>
    <name evidence="2" type="ORF">HNQ92_000306</name>
</gene>
<organism evidence="2 3">
    <name type="scientific">Rhabdobacter roseus</name>
    <dbReference type="NCBI Taxonomy" id="1655419"/>
    <lineage>
        <taxon>Bacteria</taxon>
        <taxon>Pseudomonadati</taxon>
        <taxon>Bacteroidota</taxon>
        <taxon>Cytophagia</taxon>
        <taxon>Cytophagales</taxon>
        <taxon>Cytophagaceae</taxon>
        <taxon>Rhabdobacter</taxon>
    </lineage>
</organism>
<keyword evidence="3" id="KW-1185">Reference proteome</keyword>
<accession>A0A840TGV6</accession>
<dbReference type="SUPFAM" id="SSF69279">
    <property type="entry name" value="Phage tail proteins"/>
    <property type="match status" value="1"/>
</dbReference>
<dbReference type="Pfam" id="PF04717">
    <property type="entry name" value="Phage_base_V"/>
    <property type="match status" value="1"/>
</dbReference>
<comment type="caution">
    <text evidence="2">The sequence shown here is derived from an EMBL/GenBank/DDBJ whole genome shotgun (WGS) entry which is preliminary data.</text>
</comment>
<dbReference type="EMBL" id="JACHGF010000001">
    <property type="protein sequence ID" value="MBB5282185.1"/>
    <property type="molecule type" value="Genomic_DNA"/>
</dbReference>
<sequence length="573" mass="62655">MSNRRTVPTPATPDVCTFTILSEGKEVSRTYHVLSITVWKELNRIPKATLLFKDGDAAAETFPISDTDEFIPGKTIEIRAGYRSQEEVLFKGLVVKHGIKIRRDASFLQVDCYDQAIKLTVAKNSRYFHDCTDRTVLEEVLTDLHKLPADVASTVEKHESLVQFETSDWDFVRERAAASGLVLVVENGKVTAKIPDPAQAPALDVVFGSSLLELDADLDARRQPTSLKRSAWDPAAQVLSGVEAEEPTLDLYGNVPATDLAKALGQTNHQQYSAPLTDATLQKTADTELLRARLARMQGRVRCQGNVAIRPDAILTLGGVGTRFAGKAYVTGVRHHLANGNWETDAQLGWPEEPLLAPPRLESRLGLHVGVVTQIEKDPQREHRVRVRLPTIHPNNEGVWARVAALDAGPARGTFFRPELGDEVVVGFLQQEANYPVLLGMCHSSKRPAPFETQKKNPEKGYVSRSKLKLVFDDEQKTITLETPAGNKLLLSEAEEGIFLADQHGNKFSMNSRGIALESTQNLTLKAAQSTQLEALNIEAKATAGFRADGGSGCELTAGNGMTTVKGGTVMIN</sequence>
<evidence type="ECO:0000313" key="3">
    <source>
        <dbReference type="Proteomes" id="UP000557307"/>
    </source>
</evidence>
<evidence type="ECO:0000259" key="1">
    <source>
        <dbReference type="Pfam" id="PF04717"/>
    </source>
</evidence>
<dbReference type="Gene3D" id="2.40.50.230">
    <property type="entry name" value="Gp5 N-terminal domain"/>
    <property type="match status" value="1"/>
</dbReference>
<dbReference type="SUPFAM" id="SSF69255">
    <property type="entry name" value="gp5 N-terminal domain-like"/>
    <property type="match status" value="1"/>
</dbReference>
<dbReference type="Proteomes" id="UP000557307">
    <property type="component" value="Unassembled WGS sequence"/>
</dbReference>
<dbReference type="NCBIfam" id="TIGR01646">
    <property type="entry name" value="vgr_GE"/>
    <property type="match status" value="1"/>
</dbReference>
<dbReference type="RefSeq" id="WP_184169868.1">
    <property type="nucleotide sequence ID" value="NZ_JACHGF010000001.1"/>
</dbReference>